<proteinExistence type="predicted"/>
<evidence type="ECO:0000313" key="2">
    <source>
        <dbReference type="EMBL" id="SOB54774.1"/>
    </source>
</evidence>
<evidence type="ECO:0000313" key="3">
    <source>
        <dbReference type="Proteomes" id="UP000219564"/>
    </source>
</evidence>
<reference evidence="2 3" key="1">
    <citation type="submission" date="2017-08" db="EMBL/GenBank/DDBJ databases">
        <authorList>
            <person name="Chaillou S."/>
        </authorList>
    </citation>
    <scope>NUCLEOTIDE SEQUENCE [LARGE SCALE GENOMIC DNA]</scope>
    <source>
        <strain evidence="2 3">MFPA15A1205</strain>
    </source>
</reference>
<dbReference type="EMBL" id="OBKZ01000050">
    <property type="protein sequence ID" value="SOB54774.1"/>
    <property type="molecule type" value="Genomic_DNA"/>
</dbReference>
<organism evidence="2 3">
    <name type="scientific">Pseudomonas lundensis</name>
    <dbReference type="NCBI Taxonomy" id="86185"/>
    <lineage>
        <taxon>Bacteria</taxon>
        <taxon>Pseudomonadati</taxon>
        <taxon>Pseudomonadota</taxon>
        <taxon>Gammaproteobacteria</taxon>
        <taxon>Pseudomonadales</taxon>
        <taxon>Pseudomonadaceae</taxon>
        <taxon>Pseudomonas</taxon>
    </lineage>
</organism>
<name>A0AAX2HE87_9PSED</name>
<gene>
    <name evidence="2" type="ORF">PLUA15_540033</name>
</gene>
<feature type="region of interest" description="Disordered" evidence="1">
    <location>
        <begin position="36"/>
        <end position="55"/>
    </location>
</feature>
<comment type="caution">
    <text evidence="2">The sequence shown here is derived from an EMBL/GenBank/DDBJ whole genome shotgun (WGS) entry which is preliminary data.</text>
</comment>
<feature type="region of interest" description="Disordered" evidence="1">
    <location>
        <begin position="1"/>
        <end position="23"/>
    </location>
</feature>
<protein>
    <submittedName>
        <fullName evidence="2">Uncharacterized protein</fullName>
    </submittedName>
</protein>
<evidence type="ECO:0000256" key="1">
    <source>
        <dbReference type="SAM" id="MobiDB-lite"/>
    </source>
</evidence>
<accession>A0AAX2HE87</accession>
<dbReference type="Proteomes" id="UP000219564">
    <property type="component" value="Unassembled WGS sequence"/>
</dbReference>
<sequence>MTAHQPKGRPTPAHQDNLMQKTQAVASSGLGRYTDTFTAAPGLPGALGKQPEKHR</sequence>
<dbReference type="AlphaFoldDB" id="A0AAX2HE87"/>